<dbReference type="CDD" id="cd01667">
    <property type="entry name" value="TGS_ThrRS"/>
    <property type="match status" value="1"/>
</dbReference>
<feature type="non-terminal residue" evidence="13">
    <location>
        <position position="213"/>
    </location>
</feature>
<keyword evidence="7" id="KW-0067">ATP-binding</keyword>
<dbReference type="FunFam" id="3.30.54.20:FF:000002">
    <property type="entry name" value="Threonine--tRNA ligase"/>
    <property type="match status" value="1"/>
</dbReference>
<evidence type="ECO:0000256" key="3">
    <source>
        <dbReference type="ARBA" id="ARBA00022598"/>
    </source>
</evidence>
<dbReference type="EMBL" id="BARW01035340">
    <property type="protein sequence ID" value="GAJ19599.1"/>
    <property type="molecule type" value="Genomic_DNA"/>
</dbReference>
<evidence type="ECO:0000259" key="12">
    <source>
        <dbReference type="PROSITE" id="PS51880"/>
    </source>
</evidence>
<evidence type="ECO:0000256" key="9">
    <source>
        <dbReference type="ARBA" id="ARBA00023146"/>
    </source>
</evidence>
<name>X1UQ22_9ZZZZ</name>
<evidence type="ECO:0000313" key="13">
    <source>
        <dbReference type="EMBL" id="GAJ19599.1"/>
    </source>
</evidence>
<evidence type="ECO:0000256" key="11">
    <source>
        <dbReference type="ARBA" id="ARBA00049515"/>
    </source>
</evidence>
<reference evidence="13" key="1">
    <citation type="journal article" date="2014" name="Front. Microbiol.">
        <title>High frequency of phylogenetically diverse reductive dehalogenase-homologous genes in deep subseafloor sedimentary metagenomes.</title>
        <authorList>
            <person name="Kawai M."/>
            <person name="Futagami T."/>
            <person name="Toyoda A."/>
            <person name="Takaki Y."/>
            <person name="Nishi S."/>
            <person name="Hori S."/>
            <person name="Arai W."/>
            <person name="Tsubouchi T."/>
            <person name="Morono Y."/>
            <person name="Uchiyama I."/>
            <person name="Ito T."/>
            <person name="Fujiyama A."/>
            <person name="Inagaki F."/>
            <person name="Takami H."/>
        </authorList>
    </citation>
    <scope>NUCLEOTIDE SEQUENCE</scope>
    <source>
        <strain evidence="13">Expedition CK06-06</strain>
    </source>
</reference>
<gene>
    <name evidence="13" type="ORF">S12H4_55137</name>
</gene>
<evidence type="ECO:0000256" key="4">
    <source>
        <dbReference type="ARBA" id="ARBA00022723"/>
    </source>
</evidence>
<keyword evidence="5" id="KW-0547">Nucleotide-binding</keyword>
<sequence length="213" mass="24163">MKIKINIDGVKELDIAKGTTALEVFSGPNFQGNKRPIAARFNDTLIDLSSPIENEGTLNPVSFDDEEGKVVYWHSTSHIMAQAVKRLFPNVQLAIGPAISEGFYYDFFTKKTFTPEDLKNIETEMKKIIEENLPFERVEMSKDKANALFSNRKEKYKLELLDELTGNVSVYKNDEFIDLCRGPHVPSTGYIGVCKLLSVSGSYWRADEKRENL</sequence>
<dbReference type="Pfam" id="PF07973">
    <property type="entry name" value="tRNA_SAD"/>
    <property type="match status" value="1"/>
</dbReference>
<dbReference type="EC" id="6.1.1.3" evidence="2"/>
<dbReference type="InterPro" id="IPR004095">
    <property type="entry name" value="TGS"/>
</dbReference>
<organism evidence="13">
    <name type="scientific">marine sediment metagenome</name>
    <dbReference type="NCBI Taxonomy" id="412755"/>
    <lineage>
        <taxon>unclassified sequences</taxon>
        <taxon>metagenomes</taxon>
        <taxon>ecological metagenomes</taxon>
    </lineage>
</organism>
<dbReference type="InterPro" id="IPR012947">
    <property type="entry name" value="tRNA_SAD"/>
</dbReference>
<evidence type="ECO:0000256" key="10">
    <source>
        <dbReference type="ARBA" id="ARBA00031900"/>
    </source>
</evidence>
<evidence type="ECO:0000256" key="5">
    <source>
        <dbReference type="ARBA" id="ARBA00022741"/>
    </source>
</evidence>
<keyword evidence="3" id="KW-0436">Ligase</keyword>
<evidence type="ECO:0000256" key="7">
    <source>
        <dbReference type="ARBA" id="ARBA00022840"/>
    </source>
</evidence>
<comment type="similarity">
    <text evidence="1">Belongs to the class-II aminoacyl-tRNA synthetase family.</text>
</comment>
<dbReference type="GO" id="GO:0046872">
    <property type="term" value="F:metal ion binding"/>
    <property type="evidence" value="ECO:0007669"/>
    <property type="project" value="UniProtKB-KW"/>
</dbReference>
<evidence type="ECO:0000256" key="2">
    <source>
        <dbReference type="ARBA" id="ARBA00013163"/>
    </source>
</evidence>
<keyword evidence="9" id="KW-0030">Aminoacyl-tRNA synthetase</keyword>
<evidence type="ECO:0000256" key="8">
    <source>
        <dbReference type="ARBA" id="ARBA00022917"/>
    </source>
</evidence>
<feature type="domain" description="TGS" evidence="12">
    <location>
        <begin position="1"/>
        <end position="62"/>
    </location>
</feature>
<dbReference type="PANTHER" id="PTHR11451">
    <property type="entry name" value="THREONINE-TRNA LIGASE"/>
    <property type="match status" value="1"/>
</dbReference>
<dbReference type="SUPFAM" id="SSF55186">
    <property type="entry name" value="ThrRS/AlaRS common domain"/>
    <property type="match status" value="1"/>
</dbReference>
<accession>X1UQ22</accession>
<comment type="catalytic activity">
    <reaction evidence="11">
        <text>tRNA(Thr) + L-threonine + ATP = L-threonyl-tRNA(Thr) + AMP + diphosphate + H(+)</text>
        <dbReference type="Rhea" id="RHEA:24624"/>
        <dbReference type="Rhea" id="RHEA-COMP:9670"/>
        <dbReference type="Rhea" id="RHEA-COMP:9704"/>
        <dbReference type="ChEBI" id="CHEBI:15378"/>
        <dbReference type="ChEBI" id="CHEBI:30616"/>
        <dbReference type="ChEBI" id="CHEBI:33019"/>
        <dbReference type="ChEBI" id="CHEBI:57926"/>
        <dbReference type="ChEBI" id="CHEBI:78442"/>
        <dbReference type="ChEBI" id="CHEBI:78534"/>
        <dbReference type="ChEBI" id="CHEBI:456215"/>
        <dbReference type="EC" id="6.1.1.3"/>
    </reaction>
</comment>
<dbReference type="GO" id="GO:0005524">
    <property type="term" value="F:ATP binding"/>
    <property type="evidence" value="ECO:0007669"/>
    <property type="project" value="UniProtKB-KW"/>
</dbReference>
<comment type="caution">
    <text evidence="13">The sequence shown here is derived from an EMBL/GenBank/DDBJ whole genome shotgun (WGS) entry which is preliminary data.</text>
</comment>
<evidence type="ECO:0000256" key="6">
    <source>
        <dbReference type="ARBA" id="ARBA00022833"/>
    </source>
</evidence>
<keyword evidence="6" id="KW-0862">Zinc</keyword>
<dbReference type="Gene3D" id="3.30.54.20">
    <property type="match status" value="1"/>
</dbReference>
<dbReference type="GO" id="GO:0004829">
    <property type="term" value="F:threonine-tRNA ligase activity"/>
    <property type="evidence" value="ECO:0007669"/>
    <property type="project" value="UniProtKB-EC"/>
</dbReference>
<dbReference type="GO" id="GO:0006435">
    <property type="term" value="P:threonyl-tRNA aminoacylation"/>
    <property type="evidence" value="ECO:0007669"/>
    <property type="project" value="TreeGrafter"/>
</dbReference>
<dbReference type="PANTHER" id="PTHR11451:SF44">
    <property type="entry name" value="THREONINE--TRNA LIGASE, CHLOROPLASTIC_MITOCHONDRIAL 2"/>
    <property type="match status" value="1"/>
</dbReference>
<evidence type="ECO:0000256" key="1">
    <source>
        <dbReference type="ARBA" id="ARBA00008226"/>
    </source>
</evidence>
<dbReference type="AlphaFoldDB" id="X1UQ22"/>
<keyword evidence="4" id="KW-0479">Metal-binding</keyword>
<proteinExistence type="inferred from homology"/>
<dbReference type="FunFam" id="3.30.980.10:FF:000005">
    <property type="entry name" value="Threonyl-tRNA synthetase, mitochondrial"/>
    <property type="match status" value="1"/>
</dbReference>
<dbReference type="Gene3D" id="3.30.980.10">
    <property type="entry name" value="Threonyl-trna Synthetase, Chain A, domain 2"/>
    <property type="match status" value="1"/>
</dbReference>
<protein>
    <recommendedName>
        <fullName evidence="2">threonine--tRNA ligase</fullName>
        <ecNumber evidence="2">6.1.1.3</ecNumber>
    </recommendedName>
    <alternativeName>
        <fullName evidence="10">Threonyl-tRNA synthetase</fullName>
    </alternativeName>
</protein>
<dbReference type="InterPro" id="IPR018163">
    <property type="entry name" value="Thr/Ala-tRNA-synth_IIc_edit"/>
</dbReference>
<dbReference type="PROSITE" id="PS51880">
    <property type="entry name" value="TGS"/>
    <property type="match status" value="1"/>
</dbReference>
<dbReference type="SMART" id="SM00863">
    <property type="entry name" value="tRNA_SAD"/>
    <property type="match status" value="1"/>
</dbReference>
<keyword evidence="8" id="KW-0648">Protein biosynthesis</keyword>